<dbReference type="GO" id="GO:0015192">
    <property type="term" value="F:L-phenylalanine transmembrane transporter activity"/>
    <property type="evidence" value="ECO:0007669"/>
    <property type="project" value="TreeGrafter"/>
</dbReference>
<dbReference type="InterPro" id="IPR017871">
    <property type="entry name" value="ABC_transporter-like_CS"/>
</dbReference>
<dbReference type="EMBL" id="PTJA01000008">
    <property type="protein sequence ID" value="PPK80009.1"/>
    <property type="molecule type" value="Genomic_DNA"/>
</dbReference>
<gene>
    <name evidence="4" type="ORF">BXY41_108234</name>
</gene>
<keyword evidence="5" id="KW-1185">Reference proteome</keyword>
<accession>A0A2S6HQW6</accession>
<dbReference type="Proteomes" id="UP000237749">
    <property type="component" value="Unassembled WGS sequence"/>
</dbReference>
<dbReference type="OrthoDB" id="9806726at2"/>
<keyword evidence="3 4" id="KW-0067">ATP-binding</keyword>
<organism evidence="4 5">
    <name type="scientific">Lacrimispora xylanisolvens</name>
    <dbReference type="NCBI Taxonomy" id="384636"/>
    <lineage>
        <taxon>Bacteria</taxon>
        <taxon>Bacillati</taxon>
        <taxon>Bacillota</taxon>
        <taxon>Clostridia</taxon>
        <taxon>Lachnospirales</taxon>
        <taxon>Lachnospiraceae</taxon>
        <taxon>Lacrimispora</taxon>
    </lineage>
</organism>
<name>A0A2S6HQW6_9FIRM</name>
<dbReference type="Gene3D" id="3.40.50.300">
    <property type="entry name" value="P-loop containing nucleotide triphosphate hydrolases"/>
    <property type="match status" value="1"/>
</dbReference>
<dbReference type="GO" id="GO:0016887">
    <property type="term" value="F:ATP hydrolysis activity"/>
    <property type="evidence" value="ECO:0007669"/>
    <property type="project" value="InterPro"/>
</dbReference>
<dbReference type="AlphaFoldDB" id="A0A2S6HQW6"/>
<dbReference type="GO" id="GO:1903805">
    <property type="term" value="P:L-valine import across plasma membrane"/>
    <property type="evidence" value="ECO:0007669"/>
    <property type="project" value="TreeGrafter"/>
</dbReference>
<protein>
    <submittedName>
        <fullName evidence="4">Amino acid/amide ABC transporter ATP-binding protein 1 (HAAT family)</fullName>
    </submittedName>
</protein>
<dbReference type="GO" id="GO:0005304">
    <property type="term" value="F:L-valine transmembrane transporter activity"/>
    <property type="evidence" value="ECO:0007669"/>
    <property type="project" value="TreeGrafter"/>
</dbReference>
<dbReference type="GO" id="GO:0015188">
    <property type="term" value="F:L-isoleucine transmembrane transporter activity"/>
    <property type="evidence" value="ECO:0007669"/>
    <property type="project" value="TreeGrafter"/>
</dbReference>
<dbReference type="Pfam" id="PF12399">
    <property type="entry name" value="BCA_ABC_TP_C"/>
    <property type="match status" value="1"/>
</dbReference>
<dbReference type="InterPro" id="IPR032823">
    <property type="entry name" value="BCA_ABC_TP_C"/>
</dbReference>
<keyword evidence="1" id="KW-0813">Transport</keyword>
<proteinExistence type="predicted"/>
<evidence type="ECO:0000313" key="4">
    <source>
        <dbReference type="EMBL" id="PPK80009.1"/>
    </source>
</evidence>
<dbReference type="GO" id="GO:0005886">
    <property type="term" value="C:plasma membrane"/>
    <property type="evidence" value="ECO:0007669"/>
    <property type="project" value="TreeGrafter"/>
</dbReference>
<dbReference type="PROSITE" id="PS50893">
    <property type="entry name" value="ABC_TRANSPORTER_2"/>
    <property type="match status" value="1"/>
</dbReference>
<dbReference type="GO" id="GO:1903806">
    <property type="term" value="P:L-isoleucine import across plasma membrane"/>
    <property type="evidence" value="ECO:0007669"/>
    <property type="project" value="TreeGrafter"/>
</dbReference>
<dbReference type="SMART" id="SM00382">
    <property type="entry name" value="AAA"/>
    <property type="match status" value="1"/>
</dbReference>
<sequence>MSEPILKVENLNRYFGALHATRNVSFEIMEGEVRAIIGPNGAGKSTLMDLITNRTVPSSGKVLFRGDDITGLSPDKIVHKGMTKCFQISKLFTSLTVYENVQIARIEMNKKTFSLFPVHDRYLKEEVKRYLSLVGLESKMNEVAAYLSYGDQRRLDIAIALAMDPKLLILDEPAAGVAREEAYTLMQLIRKLAEERNMTIIFIEHDMDIVFNYADVISVLRDGELIASGTPEEIKENQYVQEAYLGGGES</sequence>
<reference evidence="4 5" key="1">
    <citation type="submission" date="2018-02" db="EMBL/GenBank/DDBJ databases">
        <title>Genomic Encyclopedia of Archaeal and Bacterial Type Strains, Phase II (KMG-II): from individual species to whole genera.</title>
        <authorList>
            <person name="Goeker M."/>
        </authorList>
    </citation>
    <scope>NUCLEOTIDE SEQUENCE [LARGE SCALE GENOMIC DNA]</scope>
    <source>
        <strain evidence="4 5">DSM 3808</strain>
    </source>
</reference>
<comment type="caution">
    <text evidence="4">The sequence shown here is derived from an EMBL/GenBank/DDBJ whole genome shotgun (WGS) entry which is preliminary data.</text>
</comment>
<dbReference type="PANTHER" id="PTHR45772:SF7">
    <property type="entry name" value="AMINO ACID ABC TRANSPORTER ATP-BINDING PROTEIN"/>
    <property type="match status" value="1"/>
</dbReference>
<dbReference type="FunFam" id="3.40.50.300:FF:000421">
    <property type="entry name" value="Branched-chain amino acid ABC transporter ATP-binding protein"/>
    <property type="match status" value="1"/>
</dbReference>
<dbReference type="InterPro" id="IPR003439">
    <property type="entry name" value="ABC_transporter-like_ATP-bd"/>
</dbReference>
<dbReference type="RefSeq" id="WP_104437950.1">
    <property type="nucleotide sequence ID" value="NZ_PTJA01000008.1"/>
</dbReference>
<dbReference type="CDD" id="cd03219">
    <property type="entry name" value="ABC_Mj1267_LivG_branched"/>
    <property type="match status" value="1"/>
</dbReference>
<dbReference type="InterPro" id="IPR027417">
    <property type="entry name" value="P-loop_NTPase"/>
</dbReference>
<dbReference type="SUPFAM" id="SSF52540">
    <property type="entry name" value="P-loop containing nucleoside triphosphate hydrolases"/>
    <property type="match status" value="1"/>
</dbReference>
<dbReference type="InterPro" id="IPR051120">
    <property type="entry name" value="ABC_AA/LPS_Transport"/>
</dbReference>
<evidence type="ECO:0000256" key="3">
    <source>
        <dbReference type="ARBA" id="ARBA00022840"/>
    </source>
</evidence>
<keyword evidence="2" id="KW-0547">Nucleotide-binding</keyword>
<evidence type="ECO:0000256" key="1">
    <source>
        <dbReference type="ARBA" id="ARBA00022448"/>
    </source>
</evidence>
<dbReference type="PROSITE" id="PS00211">
    <property type="entry name" value="ABC_TRANSPORTER_1"/>
    <property type="match status" value="1"/>
</dbReference>
<dbReference type="PANTHER" id="PTHR45772">
    <property type="entry name" value="CONSERVED COMPONENT OF ABC TRANSPORTER FOR NATURAL AMINO ACIDS-RELATED"/>
    <property type="match status" value="1"/>
</dbReference>
<dbReference type="GO" id="GO:0042941">
    <property type="term" value="P:D-alanine transmembrane transport"/>
    <property type="evidence" value="ECO:0007669"/>
    <property type="project" value="TreeGrafter"/>
</dbReference>
<evidence type="ECO:0000256" key="2">
    <source>
        <dbReference type="ARBA" id="ARBA00022741"/>
    </source>
</evidence>
<evidence type="ECO:0000313" key="5">
    <source>
        <dbReference type="Proteomes" id="UP000237749"/>
    </source>
</evidence>
<dbReference type="GO" id="GO:0005524">
    <property type="term" value="F:ATP binding"/>
    <property type="evidence" value="ECO:0007669"/>
    <property type="project" value="UniProtKB-KW"/>
</dbReference>
<dbReference type="Pfam" id="PF00005">
    <property type="entry name" value="ABC_tran"/>
    <property type="match status" value="1"/>
</dbReference>
<dbReference type="InterPro" id="IPR003593">
    <property type="entry name" value="AAA+_ATPase"/>
</dbReference>
<dbReference type="GO" id="GO:0015808">
    <property type="term" value="P:L-alanine transport"/>
    <property type="evidence" value="ECO:0007669"/>
    <property type="project" value="TreeGrafter"/>
</dbReference>